<evidence type="ECO:0000313" key="2">
    <source>
        <dbReference type="EMBL" id="EKC41370.1"/>
    </source>
</evidence>
<protein>
    <submittedName>
        <fullName evidence="2">Uncharacterized protein</fullName>
    </submittedName>
</protein>
<dbReference type="HOGENOM" id="CLU_2429191_0_0_1"/>
<dbReference type="AlphaFoldDB" id="K1RIG3"/>
<proteinExistence type="predicted"/>
<gene>
    <name evidence="2" type="ORF">CGI_10025642</name>
</gene>
<accession>K1RIG3</accession>
<reference evidence="2" key="1">
    <citation type="journal article" date="2012" name="Nature">
        <title>The oyster genome reveals stress adaptation and complexity of shell formation.</title>
        <authorList>
            <person name="Zhang G."/>
            <person name="Fang X."/>
            <person name="Guo X."/>
            <person name="Li L."/>
            <person name="Luo R."/>
            <person name="Xu F."/>
            <person name="Yang P."/>
            <person name="Zhang L."/>
            <person name="Wang X."/>
            <person name="Qi H."/>
            <person name="Xiong Z."/>
            <person name="Que H."/>
            <person name="Xie Y."/>
            <person name="Holland P.W."/>
            <person name="Paps J."/>
            <person name="Zhu Y."/>
            <person name="Wu F."/>
            <person name="Chen Y."/>
            <person name="Wang J."/>
            <person name="Peng C."/>
            <person name="Meng J."/>
            <person name="Yang L."/>
            <person name="Liu J."/>
            <person name="Wen B."/>
            <person name="Zhang N."/>
            <person name="Huang Z."/>
            <person name="Zhu Q."/>
            <person name="Feng Y."/>
            <person name="Mount A."/>
            <person name="Hedgecock D."/>
            <person name="Xu Z."/>
            <person name="Liu Y."/>
            <person name="Domazet-Loso T."/>
            <person name="Du Y."/>
            <person name="Sun X."/>
            <person name="Zhang S."/>
            <person name="Liu B."/>
            <person name="Cheng P."/>
            <person name="Jiang X."/>
            <person name="Li J."/>
            <person name="Fan D."/>
            <person name="Wang W."/>
            <person name="Fu W."/>
            <person name="Wang T."/>
            <person name="Wang B."/>
            <person name="Zhang J."/>
            <person name="Peng Z."/>
            <person name="Li Y."/>
            <person name="Li N."/>
            <person name="Wang J."/>
            <person name="Chen M."/>
            <person name="He Y."/>
            <person name="Tan F."/>
            <person name="Song X."/>
            <person name="Zheng Q."/>
            <person name="Huang R."/>
            <person name="Yang H."/>
            <person name="Du X."/>
            <person name="Chen L."/>
            <person name="Yang M."/>
            <person name="Gaffney P.M."/>
            <person name="Wang S."/>
            <person name="Luo L."/>
            <person name="She Z."/>
            <person name="Ming Y."/>
            <person name="Huang W."/>
            <person name="Zhang S."/>
            <person name="Huang B."/>
            <person name="Zhang Y."/>
            <person name="Qu T."/>
            <person name="Ni P."/>
            <person name="Miao G."/>
            <person name="Wang J."/>
            <person name="Wang Q."/>
            <person name="Steinberg C.E."/>
            <person name="Wang H."/>
            <person name="Li N."/>
            <person name="Qian L."/>
            <person name="Zhang G."/>
            <person name="Li Y."/>
            <person name="Yang H."/>
            <person name="Liu X."/>
            <person name="Wang J."/>
            <person name="Yin Y."/>
            <person name="Wang J."/>
        </authorList>
    </citation>
    <scope>NUCLEOTIDE SEQUENCE [LARGE SCALE GENOMIC DNA]</scope>
    <source>
        <strain evidence="2">05x7-T-G4-1.051#20</strain>
    </source>
</reference>
<organism evidence="2">
    <name type="scientific">Magallana gigas</name>
    <name type="common">Pacific oyster</name>
    <name type="synonym">Crassostrea gigas</name>
    <dbReference type="NCBI Taxonomy" id="29159"/>
    <lineage>
        <taxon>Eukaryota</taxon>
        <taxon>Metazoa</taxon>
        <taxon>Spiralia</taxon>
        <taxon>Lophotrochozoa</taxon>
        <taxon>Mollusca</taxon>
        <taxon>Bivalvia</taxon>
        <taxon>Autobranchia</taxon>
        <taxon>Pteriomorphia</taxon>
        <taxon>Ostreida</taxon>
        <taxon>Ostreoidea</taxon>
        <taxon>Ostreidae</taxon>
        <taxon>Magallana</taxon>
    </lineage>
</organism>
<name>K1RIG3_MAGGI</name>
<sequence length="99" mass="11283">METMKKQMMDTLPEEEVYSKQRLVEDEYDVVTAEPRHEKEKTTGKTELAKNVSVKAMGKNIITADDNNTIKTKQTMVKGAAKPIHISEDQKSTKTRMPK</sequence>
<dbReference type="InParanoid" id="K1RIG3"/>
<evidence type="ECO:0000256" key="1">
    <source>
        <dbReference type="SAM" id="MobiDB-lite"/>
    </source>
</evidence>
<dbReference type="EMBL" id="JH816368">
    <property type="protein sequence ID" value="EKC41370.1"/>
    <property type="molecule type" value="Genomic_DNA"/>
</dbReference>
<feature type="region of interest" description="Disordered" evidence="1">
    <location>
        <begin position="75"/>
        <end position="99"/>
    </location>
</feature>